<dbReference type="Proteomes" id="UP000199041">
    <property type="component" value="Unassembled WGS sequence"/>
</dbReference>
<organism evidence="1 2">
    <name type="scientific">Arachidicoccus rhizosphaerae</name>
    <dbReference type="NCBI Taxonomy" id="551991"/>
    <lineage>
        <taxon>Bacteria</taxon>
        <taxon>Pseudomonadati</taxon>
        <taxon>Bacteroidota</taxon>
        <taxon>Chitinophagia</taxon>
        <taxon>Chitinophagales</taxon>
        <taxon>Chitinophagaceae</taxon>
        <taxon>Arachidicoccus</taxon>
    </lineage>
</organism>
<proteinExistence type="predicted"/>
<evidence type="ECO:0000313" key="2">
    <source>
        <dbReference type="Proteomes" id="UP000199041"/>
    </source>
</evidence>
<evidence type="ECO:0008006" key="3">
    <source>
        <dbReference type="Google" id="ProtNLM"/>
    </source>
</evidence>
<accession>A0A1H4AAK5</accession>
<protein>
    <recommendedName>
        <fullName evidence="3">TerB family tellurite resistance protein</fullName>
    </recommendedName>
</protein>
<reference evidence="1 2" key="1">
    <citation type="submission" date="2016-10" db="EMBL/GenBank/DDBJ databases">
        <authorList>
            <person name="de Groot N.N."/>
        </authorList>
    </citation>
    <scope>NUCLEOTIDE SEQUENCE [LARGE SCALE GENOMIC DNA]</scope>
    <source>
        <strain evidence="1 2">Vu-144</strain>
    </source>
</reference>
<keyword evidence="2" id="KW-1185">Reference proteome</keyword>
<dbReference type="EMBL" id="FNQY01000014">
    <property type="protein sequence ID" value="SEA33163.1"/>
    <property type="molecule type" value="Genomic_DNA"/>
</dbReference>
<gene>
    <name evidence="1" type="ORF">SAMN05192529_11412</name>
</gene>
<name>A0A1H4AAK5_9BACT</name>
<dbReference type="STRING" id="551991.SAMN05192529_11412"/>
<dbReference type="AlphaFoldDB" id="A0A1H4AAK5"/>
<dbReference type="RefSeq" id="WP_244518894.1">
    <property type="nucleotide sequence ID" value="NZ_FNQY01000014.1"/>
</dbReference>
<sequence>MKVSISEFRAAVLVKKHSGDTAGNGRRLLCFLSRFIRSITPGLMTAALLLAGSPGAPAQSVEVQQLLLDVTKLAQFKQILTDLKTSYDILDEGYTTVKNIASGNFSLHEAFLDGLLLVNPALAKYGRVADIIRDELKLVSRYKQAFEYFKASGRFQAAELEYMTRVYKNLVDKSLDNLEALTTILTAGKLRMSDDERITAINRIYKDTHQMLGFLLDFNHQVADLAGQRSGLQREAAAGLRLQGLDQ</sequence>
<evidence type="ECO:0000313" key="1">
    <source>
        <dbReference type="EMBL" id="SEA33163.1"/>
    </source>
</evidence>